<dbReference type="UniPathway" id="UPA00232"/>
<evidence type="ECO:0000313" key="15">
    <source>
        <dbReference type="EMBL" id="SNZ20005.1"/>
    </source>
</evidence>
<dbReference type="AlphaFoldDB" id="A0A285PE39"/>
<evidence type="ECO:0000256" key="6">
    <source>
        <dbReference type="ARBA" id="ARBA00022688"/>
    </source>
</evidence>
<dbReference type="InterPro" id="IPR010232">
    <property type="entry name" value="UbiB"/>
</dbReference>
<dbReference type="RefSeq" id="WP_097154354.1">
    <property type="nucleotide sequence ID" value="NZ_OBEL01000003.1"/>
</dbReference>
<keyword evidence="16" id="KW-1185">Reference proteome</keyword>
<evidence type="ECO:0000256" key="13">
    <source>
        <dbReference type="SAM" id="Phobius"/>
    </source>
</evidence>
<keyword evidence="7 13" id="KW-0812">Transmembrane</keyword>
<evidence type="ECO:0000256" key="2">
    <source>
        <dbReference type="ARBA" id="ARBA00009670"/>
    </source>
</evidence>
<dbReference type="OrthoDB" id="9795390at2"/>
<evidence type="ECO:0000256" key="3">
    <source>
        <dbReference type="ARBA" id="ARBA00022475"/>
    </source>
</evidence>
<keyword evidence="10" id="KW-0067">ATP-binding</keyword>
<feature type="domain" description="Protein kinase" evidence="14">
    <location>
        <begin position="126"/>
        <end position="434"/>
    </location>
</feature>
<dbReference type="Pfam" id="PF03109">
    <property type="entry name" value="ABC1"/>
    <property type="match status" value="1"/>
</dbReference>
<dbReference type="NCBIfam" id="TIGR01982">
    <property type="entry name" value="UbiB"/>
    <property type="match status" value="1"/>
</dbReference>
<keyword evidence="3" id="KW-1003">Cell membrane</keyword>
<dbReference type="InterPro" id="IPR004147">
    <property type="entry name" value="ABC1_dom"/>
</dbReference>
<evidence type="ECO:0000256" key="5">
    <source>
        <dbReference type="ARBA" id="ARBA00022679"/>
    </source>
</evidence>
<comment type="similarity">
    <text evidence="2">Belongs to the protein kinase superfamily. ADCK protein kinase family.</text>
</comment>
<proteinExistence type="inferred from homology"/>
<keyword evidence="12 13" id="KW-0472">Membrane</keyword>
<dbReference type="PROSITE" id="PS50011">
    <property type="entry name" value="PROTEIN_KINASE_DOM"/>
    <property type="match status" value="1"/>
</dbReference>
<gene>
    <name evidence="15" type="ORF">SAMN06265368_3101</name>
</gene>
<keyword evidence="8" id="KW-0547">Nucleotide-binding</keyword>
<evidence type="ECO:0000256" key="4">
    <source>
        <dbReference type="ARBA" id="ARBA00022519"/>
    </source>
</evidence>
<dbReference type="CDD" id="cd13972">
    <property type="entry name" value="UbiB"/>
    <property type="match status" value="1"/>
</dbReference>
<evidence type="ECO:0000313" key="16">
    <source>
        <dbReference type="Proteomes" id="UP000219439"/>
    </source>
</evidence>
<dbReference type="Proteomes" id="UP000219439">
    <property type="component" value="Unassembled WGS sequence"/>
</dbReference>
<feature type="transmembrane region" description="Helical" evidence="13">
    <location>
        <begin position="510"/>
        <end position="527"/>
    </location>
</feature>
<dbReference type="InterPro" id="IPR000719">
    <property type="entry name" value="Prot_kinase_dom"/>
</dbReference>
<dbReference type="InterPro" id="IPR050154">
    <property type="entry name" value="UbiB_kinase"/>
</dbReference>
<dbReference type="GO" id="GO:0006744">
    <property type="term" value="P:ubiquinone biosynthetic process"/>
    <property type="evidence" value="ECO:0007669"/>
    <property type="project" value="UniProtKB-UniPathway"/>
</dbReference>
<name>A0A285PE39_9HYPH</name>
<keyword evidence="9" id="KW-0418">Kinase</keyword>
<reference evidence="15 16" key="1">
    <citation type="submission" date="2017-09" db="EMBL/GenBank/DDBJ databases">
        <authorList>
            <person name="Ehlers B."/>
            <person name="Leendertz F.H."/>
        </authorList>
    </citation>
    <scope>NUCLEOTIDE SEQUENCE [LARGE SCALE GENOMIC DNA]</scope>
    <source>
        <strain evidence="15 16">DSM 18289</strain>
    </source>
</reference>
<sequence>MIGSSSALLRLARAGFILAREGVFSIIQPPADLPFPARLGLSIAKLFERSGLSDKSKGERLSVALNRLGPSYIKMGQFLATRPDVVGPELAEALSSLQDRVPAFGMKEAKEAVEKALGAPVDELFDEFSEPVAAASIAQVHKASFIDRDGVKQTVAVKVLRPKIAESFARNLGGFYTAARLLEKIHAPARRLRPVAVVDTLARSIQFEMDFRLEAAAMSEMAEHCTDDQDFRVPTIHWERSGKSVMTMEWIDGIKLNDMEGLKASGQDLKKLGSSVIQNFLRHALRDGFFHADMHPGNLFMDPDGRLVAVDFGIMGRIGPTERLFLAEILYGFISRNYMRVAQVHFDAGYVPPSEDVATFAQALRSIGEPIQGRSADEISMANLLGQLFEFTEVFGMHTQTQLILLQKTMVVVEGVARMMDNELNLWNTSEPVVKGWMEENFGPGAKIKEAAGGLASLAQLSAGLPEMAKRAERLSVSFDEMGRNGMRLDVQTVAAIGKAEARESRSGRVALWVIAAAMTAIAAGIWM</sequence>
<evidence type="ECO:0000256" key="7">
    <source>
        <dbReference type="ARBA" id="ARBA00022692"/>
    </source>
</evidence>
<evidence type="ECO:0000256" key="10">
    <source>
        <dbReference type="ARBA" id="ARBA00022840"/>
    </source>
</evidence>
<dbReference type="Gene3D" id="1.10.510.10">
    <property type="entry name" value="Transferase(Phosphotransferase) domain 1"/>
    <property type="match status" value="1"/>
</dbReference>
<dbReference type="PANTHER" id="PTHR10566">
    <property type="entry name" value="CHAPERONE-ACTIVITY OF BC1 COMPLEX CABC1 -RELATED"/>
    <property type="match status" value="1"/>
</dbReference>
<dbReference type="InterPro" id="IPR011009">
    <property type="entry name" value="Kinase-like_dom_sf"/>
</dbReference>
<dbReference type="GO" id="GO:0004672">
    <property type="term" value="F:protein kinase activity"/>
    <property type="evidence" value="ECO:0007669"/>
    <property type="project" value="InterPro"/>
</dbReference>
<dbReference type="GO" id="GO:0005524">
    <property type="term" value="F:ATP binding"/>
    <property type="evidence" value="ECO:0007669"/>
    <property type="project" value="UniProtKB-KW"/>
</dbReference>
<keyword evidence="6" id="KW-0831">Ubiquinone biosynthesis</keyword>
<dbReference type="SUPFAM" id="SSF56112">
    <property type="entry name" value="Protein kinase-like (PK-like)"/>
    <property type="match status" value="1"/>
</dbReference>
<evidence type="ECO:0000256" key="8">
    <source>
        <dbReference type="ARBA" id="ARBA00022741"/>
    </source>
</evidence>
<evidence type="ECO:0000256" key="12">
    <source>
        <dbReference type="ARBA" id="ARBA00023136"/>
    </source>
</evidence>
<dbReference type="InterPro" id="IPR045308">
    <property type="entry name" value="UbiB_bact"/>
</dbReference>
<accession>A0A285PE39</accession>
<organism evidence="15 16">
    <name type="scientific">Cohaesibacter gelatinilyticus</name>
    <dbReference type="NCBI Taxonomy" id="372072"/>
    <lineage>
        <taxon>Bacteria</taxon>
        <taxon>Pseudomonadati</taxon>
        <taxon>Pseudomonadota</taxon>
        <taxon>Alphaproteobacteria</taxon>
        <taxon>Hyphomicrobiales</taxon>
        <taxon>Cohaesibacteraceae</taxon>
    </lineage>
</organism>
<evidence type="ECO:0000256" key="1">
    <source>
        <dbReference type="ARBA" id="ARBA00005020"/>
    </source>
</evidence>
<evidence type="ECO:0000256" key="11">
    <source>
        <dbReference type="ARBA" id="ARBA00022989"/>
    </source>
</evidence>
<comment type="pathway">
    <text evidence="1">Cofactor biosynthesis; ubiquinone biosynthesis [regulation].</text>
</comment>
<protein>
    <submittedName>
        <fullName evidence="15">2-octaprenylphenol hydroxylase</fullName>
    </submittedName>
</protein>
<dbReference type="PANTHER" id="PTHR10566:SF113">
    <property type="entry name" value="PROTEIN ACTIVITY OF BC1 COMPLEX KINASE 7, CHLOROPLASTIC"/>
    <property type="match status" value="1"/>
</dbReference>
<evidence type="ECO:0000259" key="14">
    <source>
        <dbReference type="PROSITE" id="PS50011"/>
    </source>
</evidence>
<dbReference type="EMBL" id="OBEL01000003">
    <property type="protein sequence ID" value="SNZ20005.1"/>
    <property type="molecule type" value="Genomic_DNA"/>
</dbReference>
<keyword evidence="4" id="KW-0997">Cell inner membrane</keyword>
<keyword evidence="5" id="KW-0808">Transferase</keyword>
<evidence type="ECO:0000256" key="9">
    <source>
        <dbReference type="ARBA" id="ARBA00022777"/>
    </source>
</evidence>
<keyword evidence="11 13" id="KW-1133">Transmembrane helix</keyword>